<reference evidence="6 7" key="1">
    <citation type="submission" date="2018-05" db="EMBL/GenBank/DDBJ databases">
        <title>Genomic Encyclopedia of Type Strains, Phase IV (KMG-IV): sequencing the most valuable type-strain genomes for metagenomic binning, comparative biology and taxonomic classification.</title>
        <authorList>
            <person name="Goeker M."/>
        </authorList>
    </citation>
    <scope>NUCLEOTIDE SEQUENCE [LARGE SCALE GENOMIC DNA]</scope>
    <source>
        <strain evidence="6 7">DSM 16791</strain>
    </source>
</reference>
<keyword evidence="3" id="KW-0560">Oxidoreductase</keyword>
<evidence type="ECO:0000256" key="2">
    <source>
        <dbReference type="ARBA" id="ARBA00022827"/>
    </source>
</evidence>
<dbReference type="Gene3D" id="3.30.43.10">
    <property type="entry name" value="Uridine Diphospho-n-acetylenolpyruvylglucosamine Reductase, domain 2"/>
    <property type="match status" value="1"/>
</dbReference>
<comment type="caution">
    <text evidence="6">The sequence shown here is derived from an EMBL/GenBank/DDBJ whole genome shotgun (WGS) entry which is preliminary data.</text>
</comment>
<proteinExistence type="predicted"/>
<dbReference type="SUPFAM" id="SSF55447">
    <property type="entry name" value="CO dehydrogenase flavoprotein C-terminal domain-like"/>
    <property type="match status" value="1"/>
</dbReference>
<dbReference type="InterPro" id="IPR036683">
    <property type="entry name" value="CO_DH_flav_C_dom_sf"/>
</dbReference>
<dbReference type="Gene3D" id="3.30.465.10">
    <property type="match status" value="1"/>
</dbReference>
<feature type="chain" id="PRO_5016437531" evidence="4">
    <location>
        <begin position="26"/>
        <end position="267"/>
    </location>
</feature>
<dbReference type="Proteomes" id="UP000246352">
    <property type="component" value="Unassembled WGS sequence"/>
</dbReference>
<dbReference type="Pfam" id="PF00941">
    <property type="entry name" value="FAD_binding_5"/>
    <property type="match status" value="1"/>
</dbReference>
<keyword evidence="7" id="KW-1185">Reference proteome</keyword>
<dbReference type="PANTHER" id="PTHR42659:SF2">
    <property type="entry name" value="XANTHINE DEHYDROGENASE SUBUNIT C-RELATED"/>
    <property type="match status" value="1"/>
</dbReference>
<dbReference type="InterPro" id="IPR002346">
    <property type="entry name" value="Mopterin_DH_FAD-bd"/>
</dbReference>
<dbReference type="InterPro" id="IPR036318">
    <property type="entry name" value="FAD-bd_PCMH-like_sf"/>
</dbReference>
<protein>
    <submittedName>
        <fullName evidence="6">Carbon-monoxide dehydrogenase medium subunit</fullName>
    </submittedName>
</protein>
<dbReference type="SMART" id="SM01092">
    <property type="entry name" value="CO_deh_flav_C"/>
    <property type="match status" value="1"/>
</dbReference>
<dbReference type="AlphaFoldDB" id="A0A317PSQ7"/>
<dbReference type="PANTHER" id="PTHR42659">
    <property type="entry name" value="XANTHINE DEHYDROGENASE SUBUNIT C-RELATED"/>
    <property type="match status" value="1"/>
</dbReference>
<dbReference type="InterPro" id="IPR016169">
    <property type="entry name" value="FAD-bd_PCMH_sub2"/>
</dbReference>
<keyword evidence="1" id="KW-0285">Flavoprotein</keyword>
<dbReference type="GO" id="GO:0071949">
    <property type="term" value="F:FAD binding"/>
    <property type="evidence" value="ECO:0007669"/>
    <property type="project" value="InterPro"/>
</dbReference>
<evidence type="ECO:0000259" key="5">
    <source>
        <dbReference type="PROSITE" id="PS51387"/>
    </source>
</evidence>
<evidence type="ECO:0000256" key="3">
    <source>
        <dbReference type="ARBA" id="ARBA00023002"/>
    </source>
</evidence>
<organism evidence="6 7">
    <name type="scientific">Hoeflea marina</name>
    <dbReference type="NCBI Taxonomy" id="274592"/>
    <lineage>
        <taxon>Bacteria</taxon>
        <taxon>Pseudomonadati</taxon>
        <taxon>Pseudomonadota</taxon>
        <taxon>Alphaproteobacteria</taxon>
        <taxon>Hyphomicrobiales</taxon>
        <taxon>Rhizobiaceae</taxon>
        <taxon>Hoeflea</taxon>
    </lineage>
</organism>
<dbReference type="PROSITE" id="PS51387">
    <property type="entry name" value="FAD_PCMH"/>
    <property type="match status" value="1"/>
</dbReference>
<sequence length="267" mass="27568">MKPFAYHKPDSVSAAVALLAAHANAVPLAGGMTLVPTMKQRLAGPDHIVDLSGIAGLSGVSMDGGTLVIGASTRHADVASSELVLAKLPALARLAGRIGDQQVRHRGTIGGSIANNDPAADYPAAVLALGADIVTDRRSIRADDFFIDMFETALEPGEIVTSVRFPLPDAAAYCKFANPASRYALAGVFVAKTGDAVRVAVTGAASAVFRAGDIETALSESFEPSALERISIDASGLMADIHADSEYRAQLVMVMARRAVAMALSPG</sequence>
<gene>
    <name evidence="6" type="ORF">DFR52_101473</name>
</gene>
<dbReference type="RefSeq" id="WP_110030297.1">
    <property type="nucleotide sequence ID" value="NZ_QGTR01000001.1"/>
</dbReference>
<evidence type="ECO:0000313" key="7">
    <source>
        <dbReference type="Proteomes" id="UP000246352"/>
    </source>
</evidence>
<dbReference type="GO" id="GO:0016491">
    <property type="term" value="F:oxidoreductase activity"/>
    <property type="evidence" value="ECO:0007669"/>
    <property type="project" value="UniProtKB-KW"/>
</dbReference>
<dbReference type="InterPro" id="IPR016166">
    <property type="entry name" value="FAD-bd_PCMH"/>
</dbReference>
<dbReference type="Gene3D" id="3.30.390.50">
    <property type="entry name" value="CO dehydrogenase flavoprotein, C-terminal domain"/>
    <property type="match status" value="1"/>
</dbReference>
<evidence type="ECO:0000256" key="1">
    <source>
        <dbReference type="ARBA" id="ARBA00022630"/>
    </source>
</evidence>
<dbReference type="InterPro" id="IPR051312">
    <property type="entry name" value="Diverse_Substr_Oxidored"/>
</dbReference>
<dbReference type="OrthoDB" id="9793944at2"/>
<evidence type="ECO:0000256" key="4">
    <source>
        <dbReference type="SAM" id="SignalP"/>
    </source>
</evidence>
<keyword evidence="2" id="KW-0274">FAD</keyword>
<dbReference type="SUPFAM" id="SSF56176">
    <property type="entry name" value="FAD-binding/transporter-associated domain-like"/>
    <property type="match status" value="1"/>
</dbReference>
<dbReference type="EMBL" id="QGTR01000001">
    <property type="protein sequence ID" value="PWW03785.1"/>
    <property type="molecule type" value="Genomic_DNA"/>
</dbReference>
<feature type="domain" description="FAD-binding PCMH-type" evidence="5">
    <location>
        <begin position="1"/>
        <end position="170"/>
    </location>
</feature>
<accession>A0A317PSQ7</accession>
<dbReference type="InterPro" id="IPR016167">
    <property type="entry name" value="FAD-bd_PCMH_sub1"/>
</dbReference>
<evidence type="ECO:0000313" key="6">
    <source>
        <dbReference type="EMBL" id="PWW03785.1"/>
    </source>
</evidence>
<keyword evidence="4" id="KW-0732">Signal</keyword>
<feature type="signal peptide" evidence="4">
    <location>
        <begin position="1"/>
        <end position="25"/>
    </location>
</feature>
<name>A0A317PSQ7_9HYPH</name>
<dbReference type="InterPro" id="IPR005107">
    <property type="entry name" value="CO_DH_flav_C"/>
</dbReference>